<evidence type="ECO:0000256" key="1">
    <source>
        <dbReference type="SAM" id="Phobius"/>
    </source>
</evidence>
<keyword evidence="1" id="KW-0472">Membrane</keyword>
<dbReference type="AlphaFoldDB" id="A0A2M6X040"/>
<accession>A0A2M6X040</accession>
<protein>
    <submittedName>
        <fullName evidence="2">Uncharacterized protein</fullName>
    </submittedName>
</protein>
<comment type="caution">
    <text evidence="2">The sequence shown here is derived from an EMBL/GenBank/DDBJ whole genome shotgun (WGS) entry which is preliminary data.</text>
</comment>
<dbReference type="EMBL" id="PEZP01000010">
    <property type="protein sequence ID" value="PIT98378.1"/>
    <property type="molecule type" value="Genomic_DNA"/>
</dbReference>
<feature type="transmembrane region" description="Helical" evidence="1">
    <location>
        <begin position="16"/>
        <end position="38"/>
    </location>
</feature>
<dbReference type="Proteomes" id="UP000230731">
    <property type="component" value="Unassembled WGS sequence"/>
</dbReference>
<name>A0A2M6X040_9BACT</name>
<sequence length="251" mass="26905">MNNKGDQEDQPQSKSALYLGLGIIGAALLFFVVFLGIITGRSGALNSSGTSGASIYLDSYGRIDVGGELQVDGPAAVPVNPGTYTITFIDAAPAAPAILTVAEGEFRYVPPPRQSDYPGYSSPGAAKIRASAFPPGTRIEILACQIPNAAALRTCQLHPRFNQDLLPGTYTVRYTEPALGAHEETITLAAGEDRSISHSFITTVAEWDTWRAAYGHTLPRPRRSTWPRAGAEDILLLPFWVVGEVVEDVFD</sequence>
<keyword evidence="1" id="KW-0812">Transmembrane</keyword>
<proteinExistence type="predicted"/>
<organism evidence="2 3">
    <name type="scientific">Candidatus Andersenbacteria bacterium CG10_big_fil_rev_8_21_14_0_10_54_11</name>
    <dbReference type="NCBI Taxonomy" id="1974485"/>
    <lineage>
        <taxon>Bacteria</taxon>
        <taxon>Candidatus Anderseniibacteriota</taxon>
    </lineage>
</organism>
<gene>
    <name evidence="2" type="ORF">COT71_00945</name>
</gene>
<evidence type="ECO:0000313" key="2">
    <source>
        <dbReference type="EMBL" id="PIT98378.1"/>
    </source>
</evidence>
<reference evidence="3" key="1">
    <citation type="submission" date="2017-09" db="EMBL/GenBank/DDBJ databases">
        <title>Depth-based differentiation of microbial function through sediment-hosted aquifers and enrichment of novel symbionts in the deep terrestrial subsurface.</title>
        <authorList>
            <person name="Probst A.J."/>
            <person name="Ladd B."/>
            <person name="Jarett J.K."/>
            <person name="Geller-Mcgrath D.E."/>
            <person name="Sieber C.M.K."/>
            <person name="Emerson J.B."/>
            <person name="Anantharaman K."/>
            <person name="Thomas B.C."/>
            <person name="Malmstrom R."/>
            <person name="Stieglmeier M."/>
            <person name="Klingl A."/>
            <person name="Woyke T."/>
            <person name="Ryan C.M."/>
            <person name="Banfield J.F."/>
        </authorList>
    </citation>
    <scope>NUCLEOTIDE SEQUENCE [LARGE SCALE GENOMIC DNA]</scope>
</reference>
<evidence type="ECO:0000313" key="3">
    <source>
        <dbReference type="Proteomes" id="UP000230731"/>
    </source>
</evidence>
<keyword evidence="1" id="KW-1133">Transmembrane helix</keyword>